<protein>
    <submittedName>
        <fullName evidence="1">Uncharacterized protein</fullName>
    </submittedName>
</protein>
<reference evidence="1" key="1">
    <citation type="submission" date="2020-02" db="EMBL/GenBank/DDBJ databases">
        <authorList>
            <person name="Scholz U."/>
            <person name="Mascher M."/>
            <person name="Fiebig A."/>
        </authorList>
    </citation>
    <scope>NUCLEOTIDE SEQUENCE</scope>
</reference>
<accession>A0A7I8K7M2</accession>
<evidence type="ECO:0000313" key="1">
    <source>
        <dbReference type="EMBL" id="CAA7393063.1"/>
    </source>
</evidence>
<name>A0A7I8K7M2_SPIIN</name>
<gene>
    <name evidence="1" type="ORF">SI8410_03003871</name>
</gene>
<proteinExistence type="predicted"/>
<dbReference type="AlphaFoldDB" id="A0A7I8K7M2"/>
<keyword evidence="2" id="KW-1185">Reference proteome</keyword>
<dbReference type="EMBL" id="LR746266">
    <property type="protein sequence ID" value="CAA7393063.1"/>
    <property type="molecule type" value="Genomic_DNA"/>
</dbReference>
<dbReference type="Proteomes" id="UP000663760">
    <property type="component" value="Chromosome 3"/>
</dbReference>
<evidence type="ECO:0000313" key="2">
    <source>
        <dbReference type="Proteomes" id="UP000663760"/>
    </source>
</evidence>
<organism evidence="1 2">
    <name type="scientific">Spirodela intermedia</name>
    <name type="common">Intermediate duckweed</name>
    <dbReference type="NCBI Taxonomy" id="51605"/>
    <lineage>
        <taxon>Eukaryota</taxon>
        <taxon>Viridiplantae</taxon>
        <taxon>Streptophyta</taxon>
        <taxon>Embryophyta</taxon>
        <taxon>Tracheophyta</taxon>
        <taxon>Spermatophyta</taxon>
        <taxon>Magnoliopsida</taxon>
        <taxon>Liliopsida</taxon>
        <taxon>Araceae</taxon>
        <taxon>Lemnoideae</taxon>
        <taxon>Spirodela</taxon>
    </lineage>
</organism>
<sequence>MGRRVISGGCHPAEQKNGDFAALRQLWRLVFQRIVLFPMTACSSINRK</sequence>